<dbReference type="AlphaFoldDB" id="A0A016W4A4"/>
<sequence length="85" mass="9885">MSCENPQTRQEERVGSRGYEKKDMSRRSRGSLHDARRHKSIQLFPQPLKYSLEIPVPAVERTWRFQVHSTDGTFPFCSDPHVLSA</sequence>
<reference evidence="3" key="1">
    <citation type="journal article" date="2015" name="Nat. Genet.">
        <title>The genome and transcriptome of the zoonotic hookworm Ancylostoma ceylanicum identify infection-specific gene families.</title>
        <authorList>
            <person name="Schwarz E.M."/>
            <person name="Hu Y."/>
            <person name="Antoshechkin I."/>
            <person name="Miller M.M."/>
            <person name="Sternberg P.W."/>
            <person name="Aroian R.V."/>
        </authorList>
    </citation>
    <scope>NUCLEOTIDE SEQUENCE</scope>
    <source>
        <strain evidence="3">HY135</strain>
    </source>
</reference>
<feature type="compositionally biased region" description="Basic and acidic residues" evidence="1">
    <location>
        <begin position="9"/>
        <end position="34"/>
    </location>
</feature>
<comment type="caution">
    <text evidence="2">The sequence shown here is derived from an EMBL/GenBank/DDBJ whole genome shotgun (WGS) entry which is preliminary data.</text>
</comment>
<accession>A0A016W4A4</accession>
<gene>
    <name evidence="2" type="primary">Acey_s0001.g431</name>
    <name evidence="2" type="ORF">Y032_0001g431</name>
</gene>
<name>A0A016W4A4_9BILA</name>
<organism evidence="2 3">
    <name type="scientific">Ancylostoma ceylanicum</name>
    <dbReference type="NCBI Taxonomy" id="53326"/>
    <lineage>
        <taxon>Eukaryota</taxon>
        <taxon>Metazoa</taxon>
        <taxon>Ecdysozoa</taxon>
        <taxon>Nematoda</taxon>
        <taxon>Chromadorea</taxon>
        <taxon>Rhabditida</taxon>
        <taxon>Rhabditina</taxon>
        <taxon>Rhabditomorpha</taxon>
        <taxon>Strongyloidea</taxon>
        <taxon>Ancylostomatidae</taxon>
        <taxon>Ancylostomatinae</taxon>
        <taxon>Ancylostoma</taxon>
    </lineage>
</organism>
<evidence type="ECO:0000313" key="3">
    <source>
        <dbReference type="Proteomes" id="UP000024635"/>
    </source>
</evidence>
<evidence type="ECO:0000313" key="2">
    <source>
        <dbReference type="EMBL" id="EYC34470.1"/>
    </source>
</evidence>
<keyword evidence="3" id="KW-1185">Reference proteome</keyword>
<protein>
    <submittedName>
        <fullName evidence="2">Uncharacterized protein</fullName>
    </submittedName>
</protein>
<dbReference type="Proteomes" id="UP000024635">
    <property type="component" value="Unassembled WGS sequence"/>
</dbReference>
<evidence type="ECO:0000256" key="1">
    <source>
        <dbReference type="SAM" id="MobiDB-lite"/>
    </source>
</evidence>
<dbReference type="EMBL" id="JARK01001337">
    <property type="protein sequence ID" value="EYC34470.1"/>
    <property type="molecule type" value="Genomic_DNA"/>
</dbReference>
<proteinExistence type="predicted"/>
<feature type="region of interest" description="Disordered" evidence="1">
    <location>
        <begin position="1"/>
        <end position="40"/>
    </location>
</feature>